<organism evidence="1 2">
    <name type="scientific">Evansella vedderi</name>
    <dbReference type="NCBI Taxonomy" id="38282"/>
    <lineage>
        <taxon>Bacteria</taxon>
        <taxon>Bacillati</taxon>
        <taxon>Bacillota</taxon>
        <taxon>Bacilli</taxon>
        <taxon>Bacillales</taxon>
        <taxon>Bacillaceae</taxon>
        <taxon>Evansella</taxon>
    </lineage>
</organism>
<name>A0ABT9ZVV6_9BACI</name>
<dbReference type="EMBL" id="JAUSUG010000006">
    <property type="protein sequence ID" value="MDQ0254603.1"/>
    <property type="molecule type" value="Genomic_DNA"/>
</dbReference>
<protein>
    <recommendedName>
        <fullName evidence="3">DUF4365 domain-containing protein</fullName>
    </recommendedName>
</protein>
<dbReference type="RefSeq" id="WP_307324748.1">
    <property type="nucleotide sequence ID" value="NZ_JAUSUG010000006.1"/>
</dbReference>
<proteinExistence type="predicted"/>
<comment type="caution">
    <text evidence="1">The sequence shown here is derived from an EMBL/GenBank/DDBJ whole genome shotgun (WGS) entry which is preliminary data.</text>
</comment>
<sequence>MNLDLEMNLLLKFVEPQYSASTLNGELYFSRNKHFIELEEKQLEKGIGDKREGNWSKAFGEKSKMVIIVDGKEIPIRFKNAVLRQTYSNIKELPICCFVLLNTKKDFYVDEAENSLVLKPEIEESLTEQFAGRDLIFFNEPEEFLNMVDEACKKEGLGRLRGLVNYYDDKSEPHPMTEEEFDKNPVKALLYKRKFFEFQKEYRIILKAVHEHDRKLNIGDINDVAMNLGRVEQRKLPLKLRYTIEG</sequence>
<reference evidence="1 2" key="1">
    <citation type="submission" date="2023-07" db="EMBL/GenBank/DDBJ databases">
        <title>Genomic Encyclopedia of Type Strains, Phase IV (KMG-IV): sequencing the most valuable type-strain genomes for metagenomic binning, comparative biology and taxonomic classification.</title>
        <authorList>
            <person name="Goeker M."/>
        </authorList>
    </citation>
    <scope>NUCLEOTIDE SEQUENCE [LARGE SCALE GENOMIC DNA]</scope>
    <source>
        <strain evidence="1 2">DSM 9768</strain>
    </source>
</reference>
<gene>
    <name evidence="1" type="ORF">J2S74_001982</name>
</gene>
<dbReference type="Proteomes" id="UP001230005">
    <property type="component" value="Unassembled WGS sequence"/>
</dbReference>
<keyword evidence="2" id="KW-1185">Reference proteome</keyword>
<accession>A0ABT9ZVV6</accession>
<evidence type="ECO:0000313" key="1">
    <source>
        <dbReference type="EMBL" id="MDQ0254603.1"/>
    </source>
</evidence>
<evidence type="ECO:0008006" key="3">
    <source>
        <dbReference type="Google" id="ProtNLM"/>
    </source>
</evidence>
<evidence type="ECO:0000313" key="2">
    <source>
        <dbReference type="Proteomes" id="UP001230005"/>
    </source>
</evidence>